<proteinExistence type="predicted"/>
<accession>A0AAV4YHN4</accession>
<dbReference type="Proteomes" id="UP000886939">
    <property type="component" value="Unassembled WGS sequence"/>
</dbReference>
<evidence type="ECO:0000313" key="1">
    <source>
        <dbReference type="EMBL" id="GJA39615.1"/>
    </source>
</evidence>
<dbReference type="AlphaFoldDB" id="A0AAV4YHN4"/>
<evidence type="ECO:0000313" key="2">
    <source>
        <dbReference type="Proteomes" id="UP000886939"/>
    </source>
</evidence>
<gene>
    <name evidence="1" type="ORF">KAM343_04110</name>
</gene>
<comment type="caution">
    <text evidence="1">The sequence shown here is derived from an EMBL/GenBank/DDBJ whole genome shotgun (WGS) entry which is preliminary data.</text>
</comment>
<protein>
    <recommendedName>
        <fullName evidence="3">DUF3077 domain-containing protein</fullName>
    </recommendedName>
</protein>
<reference evidence="1" key="1">
    <citation type="submission" date="2021-07" db="EMBL/GenBank/DDBJ databases">
        <title>Draft genome sequence of carbapenem-resistant Aeromonas spp. in Japan.</title>
        <authorList>
            <person name="Maehana S."/>
            <person name="Suzuki M."/>
            <person name="Kitasato H."/>
        </authorList>
    </citation>
    <scope>NUCLEOTIDE SEQUENCE</scope>
    <source>
        <strain evidence="1">KAM343</strain>
    </source>
</reference>
<dbReference type="EMBL" id="BPNI01000004">
    <property type="protein sequence ID" value="GJA39615.1"/>
    <property type="molecule type" value="Genomic_DNA"/>
</dbReference>
<sequence length="93" mass="9998">MPKNMDQIAELAQESSSPSFMMPVVSALCAHITYVDPSALQNGAIGMISCERAMATLLRDLKMTCDELGIDFLRMVETAKHGDATAPSPSSLH</sequence>
<evidence type="ECO:0008006" key="3">
    <source>
        <dbReference type="Google" id="ProtNLM"/>
    </source>
</evidence>
<name>A0AAV4YHN4_AERCA</name>
<organism evidence="1 2">
    <name type="scientific">Aeromonas caviae</name>
    <name type="common">Aeromonas punctata</name>
    <dbReference type="NCBI Taxonomy" id="648"/>
    <lineage>
        <taxon>Bacteria</taxon>
        <taxon>Pseudomonadati</taxon>
        <taxon>Pseudomonadota</taxon>
        <taxon>Gammaproteobacteria</taxon>
        <taxon>Aeromonadales</taxon>
        <taxon>Aeromonadaceae</taxon>
        <taxon>Aeromonas</taxon>
    </lineage>
</organism>